<evidence type="ECO:0000313" key="13">
    <source>
        <dbReference type="EMBL" id="KAF2706982.1"/>
    </source>
</evidence>
<dbReference type="EMBL" id="MU005774">
    <property type="protein sequence ID" value="KAF2706982.1"/>
    <property type="molecule type" value="Genomic_DNA"/>
</dbReference>
<evidence type="ECO:0000256" key="8">
    <source>
        <dbReference type="ARBA" id="ARBA00023101"/>
    </source>
</evidence>
<proteinExistence type="inferred from homology"/>
<evidence type="ECO:0000256" key="6">
    <source>
        <dbReference type="ARBA" id="ARBA00023008"/>
    </source>
</evidence>
<evidence type="ECO:0000256" key="7">
    <source>
        <dbReference type="ARBA" id="ARBA00023033"/>
    </source>
</evidence>
<dbReference type="AlphaFoldDB" id="A0A6G1K394"/>
<dbReference type="InterPro" id="IPR008922">
    <property type="entry name" value="Di-copper_centre_dom_sf"/>
</dbReference>
<organism evidence="13 14">
    <name type="scientific">Pleomassaria siparia CBS 279.74</name>
    <dbReference type="NCBI Taxonomy" id="1314801"/>
    <lineage>
        <taxon>Eukaryota</taxon>
        <taxon>Fungi</taxon>
        <taxon>Dikarya</taxon>
        <taxon>Ascomycota</taxon>
        <taxon>Pezizomycotina</taxon>
        <taxon>Dothideomycetes</taxon>
        <taxon>Pleosporomycetidae</taxon>
        <taxon>Pleosporales</taxon>
        <taxon>Pleomassariaceae</taxon>
        <taxon>Pleomassaria</taxon>
    </lineage>
</organism>
<keyword evidence="6" id="KW-0186">Copper</keyword>
<dbReference type="Pfam" id="PF18132">
    <property type="entry name" value="Tyrosinase_C"/>
    <property type="match status" value="1"/>
</dbReference>
<evidence type="ECO:0000256" key="10">
    <source>
        <dbReference type="ARBA" id="ARBA00048881"/>
    </source>
</evidence>
<dbReference type="InterPro" id="IPR041640">
    <property type="entry name" value="Tyrosinase_C"/>
</dbReference>
<comment type="catalytic activity">
    <reaction evidence="9">
        <text>2 L-dopa + O2 = 2 L-dopaquinone + 2 H2O</text>
        <dbReference type="Rhea" id="RHEA:34287"/>
        <dbReference type="ChEBI" id="CHEBI:15377"/>
        <dbReference type="ChEBI" id="CHEBI:15379"/>
        <dbReference type="ChEBI" id="CHEBI:57504"/>
        <dbReference type="ChEBI" id="CHEBI:57924"/>
        <dbReference type="EC" id="1.14.18.1"/>
    </reaction>
</comment>
<dbReference type="GO" id="GO:0046872">
    <property type="term" value="F:metal ion binding"/>
    <property type="evidence" value="ECO:0007669"/>
    <property type="project" value="UniProtKB-KW"/>
</dbReference>
<dbReference type="PRINTS" id="PR00092">
    <property type="entry name" value="TYROSINASE"/>
</dbReference>
<dbReference type="Pfam" id="PF00264">
    <property type="entry name" value="Tyrosinase"/>
    <property type="match status" value="1"/>
</dbReference>
<comment type="similarity">
    <text evidence="2">Belongs to the tyrosinase family.</text>
</comment>
<keyword evidence="8" id="KW-0470">Melanin biosynthesis</keyword>
<evidence type="ECO:0000256" key="1">
    <source>
        <dbReference type="ARBA" id="ARBA00001973"/>
    </source>
</evidence>
<evidence type="ECO:0000259" key="12">
    <source>
        <dbReference type="PROSITE" id="PS00498"/>
    </source>
</evidence>
<reference evidence="13" key="1">
    <citation type="journal article" date="2020" name="Stud. Mycol.">
        <title>101 Dothideomycetes genomes: a test case for predicting lifestyles and emergence of pathogens.</title>
        <authorList>
            <person name="Haridas S."/>
            <person name="Albert R."/>
            <person name="Binder M."/>
            <person name="Bloem J."/>
            <person name="Labutti K."/>
            <person name="Salamov A."/>
            <person name="Andreopoulos B."/>
            <person name="Baker S."/>
            <person name="Barry K."/>
            <person name="Bills G."/>
            <person name="Bluhm B."/>
            <person name="Cannon C."/>
            <person name="Castanera R."/>
            <person name="Culley D."/>
            <person name="Daum C."/>
            <person name="Ezra D."/>
            <person name="Gonzalez J."/>
            <person name="Henrissat B."/>
            <person name="Kuo A."/>
            <person name="Liang C."/>
            <person name="Lipzen A."/>
            <person name="Lutzoni F."/>
            <person name="Magnuson J."/>
            <person name="Mondo S."/>
            <person name="Nolan M."/>
            <person name="Ohm R."/>
            <person name="Pangilinan J."/>
            <person name="Park H.-J."/>
            <person name="Ramirez L."/>
            <person name="Alfaro M."/>
            <person name="Sun H."/>
            <person name="Tritt A."/>
            <person name="Yoshinaga Y."/>
            <person name="Zwiers L.-H."/>
            <person name="Turgeon B."/>
            <person name="Goodwin S."/>
            <person name="Spatafora J."/>
            <person name="Crous P."/>
            <person name="Grigoriev I."/>
        </authorList>
    </citation>
    <scope>NUCLEOTIDE SEQUENCE</scope>
    <source>
        <strain evidence="13">CBS 279.74</strain>
    </source>
</reference>
<gene>
    <name evidence="13" type="ORF">K504DRAFT_436120</name>
</gene>
<comment type="catalytic activity">
    <reaction evidence="10">
        <text>L-tyrosine + O2 = L-dopaquinone + H2O</text>
        <dbReference type="Rhea" id="RHEA:18117"/>
        <dbReference type="ChEBI" id="CHEBI:15377"/>
        <dbReference type="ChEBI" id="CHEBI:15379"/>
        <dbReference type="ChEBI" id="CHEBI:57924"/>
        <dbReference type="ChEBI" id="CHEBI:58315"/>
        <dbReference type="EC" id="1.14.18.1"/>
    </reaction>
</comment>
<dbReference type="GO" id="GO:0004503">
    <property type="term" value="F:tyrosinase activity"/>
    <property type="evidence" value="ECO:0007669"/>
    <property type="project" value="UniProtKB-EC"/>
</dbReference>
<keyword evidence="7" id="KW-0503">Monooxygenase</keyword>
<evidence type="ECO:0000256" key="9">
    <source>
        <dbReference type="ARBA" id="ARBA00048233"/>
    </source>
</evidence>
<evidence type="ECO:0000256" key="11">
    <source>
        <dbReference type="SAM" id="SignalP"/>
    </source>
</evidence>
<feature type="domain" description="Tyrosinase copper-binding" evidence="12">
    <location>
        <begin position="316"/>
        <end position="327"/>
    </location>
</feature>
<keyword evidence="11" id="KW-0732">Signal</keyword>
<feature type="signal peptide" evidence="11">
    <location>
        <begin position="1"/>
        <end position="19"/>
    </location>
</feature>
<dbReference type="EC" id="1.14.18.1" evidence="3"/>
<comment type="cofactor">
    <cofactor evidence="1">
        <name>Cu(2+)</name>
        <dbReference type="ChEBI" id="CHEBI:29036"/>
    </cofactor>
</comment>
<dbReference type="OrthoDB" id="6132182at2759"/>
<evidence type="ECO:0000256" key="3">
    <source>
        <dbReference type="ARBA" id="ARBA00011906"/>
    </source>
</evidence>
<dbReference type="PANTHER" id="PTHR11474">
    <property type="entry name" value="TYROSINASE FAMILY MEMBER"/>
    <property type="match status" value="1"/>
</dbReference>
<name>A0A6G1K394_9PLEO</name>
<dbReference type="PANTHER" id="PTHR11474:SF76">
    <property type="entry name" value="SHKT DOMAIN-CONTAINING PROTEIN"/>
    <property type="match status" value="1"/>
</dbReference>
<feature type="chain" id="PRO_5026067764" description="tyrosinase" evidence="11">
    <location>
        <begin position="20"/>
        <end position="593"/>
    </location>
</feature>
<dbReference type="GO" id="GO:0042438">
    <property type="term" value="P:melanin biosynthetic process"/>
    <property type="evidence" value="ECO:0007669"/>
    <property type="project" value="UniProtKB-KW"/>
</dbReference>
<accession>A0A6G1K394</accession>
<dbReference type="SUPFAM" id="SSF48056">
    <property type="entry name" value="Di-copper centre-containing domain"/>
    <property type="match status" value="1"/>
</dbReference>
<dbReference type="Gene3D" id="1.10.1280.10">
    <property type="entry name" value="Di-copper center containing domain from catechol oxidase"/>
    <property type="match status" value="1"/>
</dbReference>
<dbReference type="Proteomes" id="UP000799428">
    <property type="component" value="Unassembled WGS sequence"/>
</dbReference>
<evidence type="ECO:0000256" key="2">
    <source>
        <dbReference type="ARBA" id="ARBA00009928"/>
    </source>
</evidence>
<evidence type="ECO:0000256" key="5">
    <source>
        <dbReference type="ARBA" id="ARBA00023002"/>
    </source>
</evidence>
<keyword evidence="5" id="KW-0560">Oxidoreductase</keyword>
<sequence>MRPTYIAAAGLLSALSSNAAPVDSSRLGYQGPYFPISGAIGGVQPRLELRQLQQTGEMWNLYLLAMTEFQAMDQGAIGSWFQIAGIHGMPWTAWDGVEGSLGDDKDQSEKGYCPHNHMLFATWHRPYLALFEQQLQKTAIIIAETFPDADKPKYQKAALNLRTPYWDWAAAVPSDQPVIPTAMTDQTVKVIFGNGTETEIPNPLYEYRFHPLDNTQISGAGCPGNEAVCNKSQMTIRAGNTASDHPKLEKRIRAELKNQRKLLLDILSQYQIFDAFSNSGYCGGQGQIGDLELLHNQLHNNNWPGHMSPASVSAFDPMFWMHHANVDRQMALFQTLYPDTWMMPCHAETPTYTIKEGEAIDENSPLKPFHRTAGGEFWTSATVRNFSFMGYTYPELIDTDNSTLITNIKAQYSGASDVQVTLKKRSDDTLARNFQQRAASEPNTKQIYLAQVVMPIFGLDNGQGGASPYNVLVFVGNVSSDHTEWIGSQEFAGVAGVLGARKMRTNQTMVSSIDLSENLGEKITAGETTMENATEYLKENVHWRLHLGEKEIPRSSVKGIEVKLLSTTVEIADADDAFDHRTGAYTEHGRLDG</sequence>
<dbReference type="InterPro" id="IPR002227">
    <property type="entry name" value="Tyrosinase_Cu-bd"/>
</dbReference>
<dbReference type="InterPro" id="IPR050316">
    <property type="entry name" value="Tyrosinase/Hemocyanin"/>
</dbReference>
<keyword evidence="14" id="KW-1185">Reference proteome</keyword>
<evidence type="ECO:0000256" key="4">
    <source>
        <dbReference type="ARBA" id="ARBA00022723"/>
    </source>
</evidence>
<evidence type="ECO:0000313" key="14">
    <source>
        <dbReference type="Proteomes" id="UP000799428"/>
    </source>
</evidence>
<protein>
    <recommendedName>
        <fullName evidence="3">tyrosinase</fullName>
        <ecNumber evidence="3">1.14.18.1</ecNumber>
    </recommendedName>
</protein>
<dbReference type="PROSITE" id="PS00498">
    <property type="entry name" value="TYROSINASE_2"/>
    <property type="match status" value="1"/>
</dbReference>
<keyword evidence="4" id="KW-0479">Metal-binding</keyword>